<feature type="domain" description="Methyltransferase type 11" evidence="1">
    <location>
        <begin position="50"/>
        <end position="102"/>
    </location>
</feature>
<keyword evidence="3" id="KW-1185">Reference proteome</keyword>
<dbReference type="GO" id="GO:0008757">
    <property type="term" value="F:S-adenosylmethionine-dependent methyltransferase activity"/>
    <property type="evidence" value="ECO:0007669"/>
    <property type="project" value="InterPro"/>
</dbReference>
<dbReference type="Pfam" id="PF08241">
    <property type="entry name" value="Methyltransf_11"/>
    <property type="match status" value="1"/>
</dbReference>
<accession>A0A512IVS0</accession>
<evidence type="ECO:0000313" key="2">
    <source>
        <dbReference type="EMBL" id="GEP01791.1"/>
    </source>
</evidence>
<dbReference type="InterPro" id="IPR013216">
    <property type="entry name" value="Methyltransf_11"/>
</dbReference>
<dbReference type="EMBL" id="BJZT01000052">
    <property type="protein sequence ID" value="GEP01791.1"/>
    <property type="molecule type" value="Genomic_DNA"/>
</dbReference>
<dbReference type="AlphaFoldDB" id="A0A512IVS0"/>
<comment type="caution">
    <text evidence="2">The sequence shown here is derived from an EMBL/GenBank/DDBJ whole genome shotgun (WGS) entry which is preliminary data.</text>
</comment>
<evidence type="ECO:0000313" key="3">
    <source>
        <dbReference type="Proteomes" id="UP000321258"/>
    </source>
</evidence>
<keyword evidence="2" id="KW-0489">Methyltransferase</keyword>
<sequence length="212" mass="23376">MSFSSRPGRQKRVLNTGSGPYNPAKLHRAFATSDWQEIRLDIDARVEPDHVGSVTNMRSFAPDASFDAIWSSHNVEHLHTHEVDTAFREFGRVLQPNGFALITCPDLDAIVRLIADGKMHDVIYTSPAGPITPFDMLYGHSASIAAGFGYMAHNTGYTAERLGRVALAAGFGEVRVKRGRFLDLWALALMPGTRATDLAPLFHDTEQRDLLA</sequence>
<protein>
    <submittedName>
        <fullName evidence="2">Generic methyltransferase</fullName>
    </submittedName>
</protein>
<dbReference type="SUPFAM" id="SSF53335">
    <property type="entry name" value="S-adenosyl-L-methionine-dependent methyltransferases"/>
    <property type="match status" value="1"/>
</dbReference>
<reference evidence="2 3" key="1">
    <citation type="submission" date="2019-07" db="EMBL/GenBank/DDBJ databases">
        <title>Whole genome shotgun sequence of Methylobacterium haplocladii NBRC 107714.</title>
        <authorList>
            <person name="Hosoyama A."/>
            <person name="Uohara A."/>
            <person name="Ohji S."/>
            <person name="Ichikawa N."/>
        </authorList>
    </citation>
    <scope>NUCLEOTIDE SEQUENCE [LARGE SCALE GENOMIC DNA]</scope>
    <source>
        <strain evidence="2 3">NBRC 107714</strain>
    </source>
</reference>
<dbReference type="RefSeq" id="WP_238180529.1">
    <property type="nucleotide sequence ID" value="NZ_BJZT01000052.1"/>
</dbReference>
<dbReference type="InterPro" id="IPR029063">
    <property type="entry name" value="SAM-dependent_MTases_sf"/>
</dbReference>
<name>A0A512IVS0_9HYPH</name>
<dbReference type="Gene3D" id="3.40.50.150">
    <property type="entry name" value="Vaccinia Virus protein VP39"/>
    <property type="match status" value="1"/>
</dbReference>
<proteinExistence type="predicted"/>
<dbReference type="Proteomes" id="UP000321258">
    <property type="component" value="Unassembled WGS sequence"/>
</dbReference>
<keyword evidence="2" id="KW-0808">Transferase</keyword>
<gene>
    <name evidence="2" type="ORF">MHA02_41780</name>
</gene>
<organism evidence="2 3">
    <name type="scientific">Methylobacterium haplocladii</name>
    <dbReference type="NCBI Taxonomy" id="1176176"/>
    <lineage>
        <taxon>Bacteria</taxon>
        <taxon>Pseudomonadati</taxon>
        <taxon>Pseudomonadota</taxon>
        <taxon>Alphaproteobacteria</taxon>
        <taxon>Hyphomicrobiales</taxon>
        <taxon>Methylobacteriaceae</taxon>
        <taxon>Methylobacterium</taxon>
    </lineage>
</organism>
<dbReference type="GO" id="GO:0032259">
    <property type="term" value="P:methylation"/>
    <property type="evidence" value="ECO:0007669"/>
    <property type="project" value="UniProtKB-KW"/>
</dbReference>
<evidence type="ECO:0000259" key="1">
    <source>
        <dbReference type="Pfam" id="PF08241"/>
    </source>
</evidence>